<evidence type="ECO:0000313" key="2">
    <source>
        <dbReference type="Proteomes" id="UP001497623"/>
    </source>
</evidence>
<dbReference type="EMBL" id="CAXKWB010002763">
    <property type="protein sequence ID" value="CAL4067595.1"/>
    <property type="molecule type" value="Genomic_DNA"/>
</dbReference>
<gene>
    <name evidence="1" type="ORF">MNOR_LOCUS6623</name>
</gene>
<proteinExistence type="predicted"/>
<evidence type="ECO:0000313" key="1">
    <source>
        <dbReference type="EMBL" id="CAL4067595.1"/>
    </source>
</evidence>
<name>A0AAV2Q114_MEGNR</name>
<dbReference type="AlphaFoldDB" id="A0AAV2Q114"/>
<organism evidence="1 2">
    <name type="scientific">Meganyctiphanes norvegica</name>
    <name type="common">Northern krill</name>
    <name type="synonym">Thysanopoda norvegica</name>
    <dbReference type="NCBI Taxonomy" id="48144"/>
    <lineage>
        <taxon>Eukaryota</taxon>
        <taxon>Metazoa</taxon>
        <taxon>Ecdysozoa</taxon>
        <taxon>Arthropoda</taxon>
        <taxon>Crustacea</taxon>
        <taxon>Multicrustacea</taxon>
        <taxon>Malacostraca</taxon>
        <taxon>Eumalacostraca</taxon>
        <taxon>Eucarida</taxon>
        <taxon>Euphausiacea</taxon>
        <taxon>Euphausiidae</taxon>
        <taxon>Meganyctiphanes</taxon>
    </lineage>
</organism>
<sequence length="125" mass="13969">KMDSNGTENRNRSYKGNVYSCEDECQNSTSTVHGWAAAKSIQAARTWINFSTTKLGVMTISPSCLGNRLCQIVRKKTLPDFWEHALAGYHVYQSITKTSELCLMDYINEAAMGNCGNMFPNCNVK</sequence>
<feature type="non-terminal residue" evidence="1">
    <location>
        <position position="1"/>
    </location>
</feature>
<keyword evidence="2" id="KW-1185">Reference proteome</keyword>
<reference evidence="1 2" key="1">
    <citation type="submission" date="2024-05" db="EMBL/GenBank/DDBJ databases">
        <authorList>
            <person name="Wallberg A."/>
        </authorList>
    </citation>
    <scope>NUCLEOTIDE SEQUENCE [LARGE SCALE GENOMIC DNA]</scope>
</reference>
<protein>
    <submittedName>
        <fullName evidence="1">Uncharacterized protein</fullName>
    </submittedName>
</protein>
<accession>A0AAV2Q114</accession>
<dbReference type="Proteomes" id="UP001497623">
    <property type="component" value="Unassembled WGS sequence"/>
</dbReference>
<comment type="caution">
    <text evidence="1">The sequence shown here is derived from an EMBL/GenBank/DDBJ whole genome shotgun (WGS) entry which is preliminary data.</text>
</comment>